<evidence type="ECO:0000256" key="3">
    <source>
        <dbReference type="ARBA" id="ARBA00022692"/>
    </source>
</evidence>
<dbReference type="Gene3D" id="1.20.1250.20">
    <property type="entry name" value="MFS general substrate transporter like domains"/>
    <property type="match status" value="2"/>
</dbReference>
<organism evidence="8 9">
    <name type="scientific">Exophiala dermatitidis (strain ATCC 34100 / CBS 525.76 / NIH/UT8656)</name>
    <name type="common">Black yeast</name>
    <name type="synonym">Wangiella dermatitidis</name>
    <dbReference type="NCBI Taxonomy" id="858893"/>
    <lineage>
        <taxon>Eukaryota</taxon>
        <taxon>Fungi</taxon>
        <taxon>Dikarya</taxon>
        <taxon>Ascomycota</taxon>
        <taxon>Pezizomycotina</taxon>
        <taxon>Eurotiomycetes</taxon>
        <taxon>Chaetothyriomycetidae</taxon>
        <taxon>Chaetothyriales</taxon>
        <taxon>Herpotrichiellaceae</taxon>
        <taxon>Exophiala</taxon>
    </lineage>
</organism>
<evidence type="ECO:0000256" key="1">
    <source>
        <dbReference type="ARBA" id="ARBA00004141"/>
    </source>
</evidence>
<feature type="transmembrane region" description="Helical" evidence="6">
    <location>
        <begin position="377"/>
        <end position="400"/>
    </location>
</feature>
<dbReference type="GeneID" id="20306743"/>
<feature type="transmembrane region" description="Helical" evidence="6">
    <location>
        <begin position="136"/>
        <end position="159"/>
    </location>
</feature>
<dbReference type="AlphaFoldDB" id="H6BR63"/>
<evidence type="ECO:0000313" key="9">
    <source>
        <dbReference type="Proteomes" id="UP000007304"/>
    </source>
</evidence>
<dbReference type="PANTHER" id="PTHR43791">
    <property type="entry name" value="PERMEASE-RELATED"/>
    <property type="match status" value="1"/>
</dbReference>
<keyword evidence="5 6" id="KW-0472">Membrane</keyword>
<dbReference type="EMBL" id="JH226131">
    <property type="protein sequence ID" value="EHY53924.1"/>
    <property type="molecule type" value="Genomic_DNA"/>
</dbReference>
<keyword evidence="4 6" id="KW-1133">Transmembrane helix</keyword>
<evidence type="ECO:0000259" key="7">
    <source>
        <dbReference type="PROSITE" id="PS50850"/>
    </source>
</evidence>
<evidence type="ECO:0000256" key="2">
    <source>
        <dbReference type="ARBA" id="ARBA00022448"/>
    </source>
</evidence>
<feature type="domain" description="Major facilitator superfamily (MFS) profile" evidence="7">
    <location>
        <begin position="45"/>
        <end position="468"/>
    </location>
</feature>
<dbReference type="InParanoid" id="H6BR63"/>
<dbReference type="InterPro" id="IPR020846">
    <property type="entry name" value="MFS_dom"/>
</dbReference>
<keyword evidence="3 6" id="KW-0812">Transmembrane</keyword>
<evidence type="ECO:0000256" key="6">
    <source>
        <dbReference type="SAM" id="Phobius"/>
    </source>
</evidence>
<feature type="transmembrane region" description="Helical" evidence="6">
    <location>
        <begin position="352"/>
        <end position="371"/>
    </location>
</feature>
<dbReference type="Proteomes" id="UP000007304">
    <property type="component" value="Unassembled WGS sequence"/>
</dbReference>
<dbReference type="eggNOG" id="KOG2533">
    <property type="taxonomic scope" value="Eukaryota"/>
</dbReference>
<evidence type="ECO:0000313" key="8">
    <source>
        <dbReference type="EMBL" id="EHY53924.1"/>
    </source>
</evidence>
<dbReference type="SUPFAM" id="SSF103473">
    <property type="entry name" value="MFS general substrate transporter"/>
    <property type="match status" value="1"/>
</dbReference>
<dbReference type="PROSITE" id="PS50850">
    <property type="entry name" value="MFS"/>
    <property type="match status" value="1"/>
</dbReference>
<accession>H6BR63</accession>
<feature type="transmembrane region" description="Helical" evidence="6">
    <location>
        <begin position="442"/>
        <end position="461"/>
    </location>
</feature>
<dbReference type="GO" id="GO:0022857">
    <property type="term" value="F:transmembrane transporter activity"/>
    <property type="evidence" value="ECO:0007669"/>
    <property type="project" value="InterPro"/>
</dbReference>
<evidence type="ECO:0000256" key="5">
    <source>
        <dbReference type="ARBA" id="ARBA00023136"/>
    </source>
</evidence>
<protein>
    <submittedName>
        <fullName evidence="8">Retrograde regulation protein 2</fullName>
    </submittedName>
</protein>
<dbReference type="RefSeq" id="XP_009154385.1">
    <property type="nucleotide sequence ID" value="XM_009156137.1"/>
</dbReference>
<dbReference type="PANTHER" id="PTHR43791:SF36">
    <property type="entry name" value="TRANSPORTER, PUTATIVE (AFU_ORTHOLOGUE AFUA_6G08340)-RELATED"/>
    <property type="match status" value="1"/>
</dbReference>
<reference evidence="8" key="1">
    <citation type="submission" date="2011-07" db="EMBL/GenBank/DDBJ databases">
        <title>The Genome Sequence of Exophiala (Wangiella) dermatitidis NIH/UT8656.</title>
        <authorList>
            <consortium name="The Broad Institute Genome Sequencing Platform"/>
            <person name="Cuomo C."/>
            <person name="Wang Z."/>
            <person name="Hunicke-Smith S."/>
            <person name="Szanislo P.J."/>
            <person name="Earl A."/>
            <person name="Young S.K."/>
            <person name="Zeng Q."/>
            <person name="Gargeya S."/>
            <person name="Fitzgerald M."/>
            <person name="Haas B."/>
            <person name="Abouelleil A."/>
            <person name="Alvarado L."/>
            <person name="Arachchi H.M."/>
            <person name="Berlin A."/>
            <person name="Brown A."/>
            <person name="Chapman S.B."/>
            <person name="Chen Z."/>
            <person name="Dunbar C."/>
            <person name="Freedman E."/>
            <person name="Gearin G."/>
            <person name="Gellesch M."/>
            <person name="Goldberg J."/>
            <person name="Griggs A."/>
            <person name="Gujja S."/>
            <person name="Heiman D."/>
            <person name="Howarth C."/>
            <person name="Larson L."/>
            <person name="Lui A."/>
            <person name="MacDonald P.J.P."/>
            <person name="Montmayeur A."/>
            <person name="Murphy C."/>
            <person name="Neiman D."/>
            <person name="Pearson M."/>
            <person name="Priest M."/>
            <person name="Roberts A."/>
            <person name="Saif S."/>
            <person name="Shea T."/>
            <person name="Shenoy N."/>
            <person name="Sisk P."/>
            <person name="Stolte C."/>
            <person name="Sykes S."/>
            <person name="Wortman J."/>
            <person name="Nusbaum C."/>
            <person name="Birren B."/>
        </authorList>
    </citation>
    <scope>NUCLEOTIDE SEQUENCE</scope>
    <source>
        <strain evidence="8">NIH/UT8656</strain>
    </source>
</reference>
<dbReference type="OMA" id="AWMASAN"/>
<dbReference type="GO" id="GO:0016020">
    <property type="term" value="C:membrane"/>
    <property type="evidence" value="ECO:0007669"/>
    <property type="project" value="UniProtKB-SubCell"/>
</dbReference>
<feature type="transmembrane region" description="Helical" evidence="6">
    <location>
        <begin position="280"/>
        <end position="304"/>
    </location>
</feature>
<name>H6BR63_EXODN</name>
<keyword evidence="2" id="KW-0813">Transport</keyword>
<dbReference type="HOGENOM" id="CLU_001265_0_1_1"/>
<evidence type="ECO:0000256" key="4">
    <source>
        <dbReference type="ARBA" id="ARBA00022989"/>
    </source>
</evidence>
<feature type="transmembrane region" description="Helical" evidence="6">
    <location>
        <begin position="316"/>
        <end position="340"/>
    </location>
</feature>
<gene>
    <name evidence="8" type="ORF">HMPREF1120_02104</name>
</gene>
<dbReference type="OrthoDB" id="2985014at2759"/>
<feature type="transmembrane region" description="Helical" evidence="6">
    <location>
        <begin position="412"/>
        <end position="430"/>
    </location>
</feature>
<proteinExistence type="predicted"/>
<sequence length="505" mass="56356">MDKTFDVEQIEQYELTPAEVIAGSQQHQTRTPVEKRLLRKADFVIIPLFSMVHLVSYLDRNSIGNARIMGLQKDLHMTAGQFYNCLTMFFIGYGISMFPANLTAKKFKPNRSLGVACMFFGICLCGMAEAKNYSTILALRILLGCGQGFVQLAMIYCSIWYRRDEMATRTGIFYACATLSGAFGGLIAYGVQADMASPTGRSTWSWLFLIEGVLAVGIGLAVVIVLPRFPDDLHRRAKGHWLFNQEEIDLAHNRYAAYNIEREKFRPRQLLAVVKDIKTYFFGFVQGAAVLGVSVVGSFLPTFIHDFGFNPGELPLSFISHTLFSVIPYTCAFVTVIVTGYASDRLNVKGPIIFTCCCVGMLGYILLMTVSSTVARVVATCLVTSACYPIGNLLPVWLSINTPGFTKRGGTWAFSEVFGVAFSIMGTRIYTNPPRYLGGHGTVLGIFTLGAVNVAAAYFWMRYQNNKKERILNDYAHRGQIHPHIAEMRTLEQLEDDHISFRYVL</sequence>
<keyword evidence="9" id="KW-1185">Reference proteome</keyword>
<dbReference type="Pfam" id="PF07690">
    <property type="entry name" value="MFS_1"/>
    <property type="match status" value="1"/>
</dbReference>
<dbReference type="InterPro" id="IPR036259">
    <property type="entry name" value="MFS_trans_sf"/>
</dbReference>
<feature type="transmembrane region" description="Helical" evidence="6">
    <location>
        <begin position="203"/>
        <end position="226"/>
    </location>
</feature>
<feature type="transmembrane region" description="Helical" evidence="6">
    <location>
        <begin position="171"/>
        <end position="191"/>
    </location>
</feature>
<dbReference type="VEuPathDB" id="FungiDB:HMPREF1120_02104"/>
<feature type="transmembrane region" description="Helical" evidence="6">
    <location>
        <begin position="78"/>
        <end position="100"/>
    </location>
</feature>
<comment type="subcellular location">
    <subcellularLocation>
        <location evidence="1">Membrane</location>
        <topology evidence="1">Multi-pass membrane protein</topology>
    </subcellularLocation>
</comment>
<dbReference type="InterPro" id="IPR011701">
    <property type="entry name" value="MFS"/>
</dbReference>